<sequence length="572" mass="63387">MELVDFILFNDALRLFLLRTTIAASLGVVITLGTRLASGIWYFDDGTLMILPLMLFIFTIVHHLMSVGNWVYFYGIVDLALILFEVGAVIYLSTTVSIFTGGLMYSIFLPVLLWISAGCLTSLLILRFATVFRFPKTLFGPFDILPPTTSSPKPTTWGKLFGRSIWREQFVGEACLTRGLRGVFGTTLLGGIAINALFAIVVEPLRETGFLPIKESRAPYRAFISVEDVVWNIIPIIVSRSDVNATEIMLDSIRVAPIFDKEDNAQVNELNPCTTFLDEDMPLYPGFQCKPSTSSPPDTIGEFVETIPDILITVNFTALGANLQPGFFAPRRPLITLLLSMGNQTNIETQDLVERATPFTLIPGINIVGAVSLVSRRFFSRPSSAAFGLFQTLKEFGALHLTIVYPDPSSTIPRAENITTLRLLLQDSFSREIRIITDTRDKSVLAGFSAVGGLWITLNGIFSLLFGSSLFYILYGSKPLAIFGLAHSFQRQQIKKEYQRKYPHIANEQQDPKTRGLVALLRDRLIDLSILEEKPGPSEAVTPEEIIPQDIESSGKDKIVGETDNLLPSDPS</sequence>
<dbReference type="HOGENOM" id="CLU_476524_0_0_1"/>
<gene>
    <name evidence="3" type="ORF">GALMADRAFT_257714</name>
</gene>
<keyword evidence="2" id="KW-0812">Transmembrane</keyword>
<dbReference type="EMBL" id="KL142412">
    <property type="protein sequence ID" value="KDR67852.1"/>
    <property type="molecule type" value="Genomic_DNA"/>
</dbReference>
<reference evidence="4" key="1">
    <citation type="journal article" date="2014" name="Proc. Natl. Acad. Sci. U.S.A.">
        <title>Extensive sampling of basidiomycete genomes demonstrates inadequacy of the white-rot/brown-rot paradigm for wood decay fungi.</title>
        <authorList>
            <person name="Riley R."/>
            <person name="Salamov A.A."/>
            <person name="Brown D.W."/>
            <person name="Nagy L.G."/>
            <person name="Floudas D."/>
            <person name="Held B.W."/>
            <person name="Levasseur A."/>
            <person name="Lombard V."/>
            <person name="Morin E."/>
            <person name="Otillar R."/>
            <person name="Lindquist E.A."/>
            <person name="Sun H."/>
            <person name="LaButti K.M."/>
            <person name="Schmutz J."/>
            <person name="Jabbour D."/>
            <person name="Luo H."/>
            <person name="Baker S.E."/>
            <person name="Pisabarro A.G."/>
            <person name="Walton J.D."/>
            <person name="Blanchette R.A."/>
            <person name="Henrissat B."/>
            <person name="Martin F."/>
            <person name="Cullen D."/>
            <person name="Hibbett D.S."/>
            <person name="Grigoriev I.V."/>
        </authorList>
    </citation>
    <scope>NUCLEOTIDE SEQUENCE [LARGE SCALE GENOMIC DNA]</scope>
    <source>
        <strain evidence="4">CBS 339.88</strain>
    </source>
</reference>
<feature type="transmembrane region" description="Helical" evidence="2">
    <location>
        <begin position="71"/>
        <end position="92"/>
    </location>
</feature>
<feature type="transmembrane region" description="Helical" evidence="2">
    <location>
        <begin position="183"/>
        <end position="202"/>
    </location>
</feature>
<accession>A0A067SCZ9</accession>
<protein>
    <submittedName>
        <fullName evidence="3">Uncharacterized protein</fullName>
    </submittedName>
</protein>
<dbReference type="Proteomes" id="UP000027222">
    <property type="component" value="Unassembled WGS sequence"/>
</dbReference>
<feature type="transmembrane region" description="Helical" evidence="2">
    <location>
        <begin position="12"/>
        <end position="34"/>
    </location>
</feature>
<keyword evidence="4" id="KW-1185">Reference proteome</keyword>
<feature type="transmembrane region" description="Helical" evidence="2">
    <location>
        <begin position="444"/>
        <end position="466"/>
    </location>
</feature>
<evidence type="ECO:0000256" key="2">
    <source>
        <dbReference type="SAM" id="Phobius"/>
    </source>
</evidence>
<name>A0A067SCZ9_GALM3</name>
<feature type="region of interest" description="Disordered" evidence="1">
    <location>
        <begin position="535"/>
        <end position="572"/>
    </location>
</feature>
<evidence type="ECO:0000313" key="4">
    <source>
        <dbReference type="Proteomes" id="UP000027222"/>
    </source>
</evidence>
<keyword evidence="2" id="KW-0472">Membrane</keyword>
<keyword evidence="2" id="KW-1133">Transmembrane helix</keyword>
<evidence type="ECO:0000256" key="1">
    <source>
        <dbReference type="SAM" id="MobiDB-lite"/>
    </source>
</evidence>
<feature type="transmembrane region" description="Helical" evidence="2">
    <location>
        <begin position="46"/>
        <end position="65"/>
    </location>
</feature>
<dbReference type="OrthoDB" id="3227921at2759"/>
<organism evidence="3 4">
    <name type="scientific">Galerina marginata (strain CBS 339.88)</name>
    <dbReference type="NCBI Taxonomy" id="685588"/>
    <lineage>
        <taxon>Eukaryota</taxon>
        <taxon>Fungi</taxon>
        <taxon>Dikarya</taxon>
        <taxon>Basidiomycota</taxon>
        <taxon>Agaricomycotina</taxon>
        <taxon>Agaricomycetes</taxon>
        <taxon>Agaricomycetidae</taxon>
        <taxon>Agaricales</taxon>
        <taxon>Agaricineae</taxon>
        <taxon>Strophariaceae</taxon>
        <taxon>Galerina</taxon>
    </lineage>
</organism>
<feature type="transmembrane region" description="Helical" evidence="2">
    <location>
        <begin position="104"/>
        <end position="129"/>
    </location>
</feature>
<proteinExistence type="predicted"/>
<dbReference type="AlphaFoldDB" id="A0A067SCZ9"/>
<evidence type="ECO:0000313" key="3">
    <source>
        <dbReference type="EMBL" id="KDR67852.1"/>
    </source>
</evidence>
<feature type="transmembrane region" description="Helical" evidence="2">
    <location>
        <begin position="472"/>
        <end position="489"/>
    </location>
</feature>